<dbReference type="GO" id="GO:0005886">
    <property type="term" value="C:plasma membrane"/>
    <property type="evidence" value="ECO:0007669"/>
    <property type="project" value="TreeGrafter"/>
</dbReference>
<feature type="domain" description="Ig-like" evidence="3">
    <location>
        <begin position="3"/>
        <end position="83"/>
    </location>
</feature>
<dbReference type="SMART" id="SM00408">
    <property type="entry name" value="IGc2"/>
    <property type="match status" value="1"/>
</dbReference>
<feature type="transmembrane region" description="Helical" evidence="2">
    <location>
        <begin position="208"/>
        <end position="226"/>
    </location>
</feature>
<dbReference type="SUPFAM" id="SSF48726">
    <property type="entry name" value="Immunoglobulin"/>
    <property type="match status" value="2"/>
</dbReference>
<dbReference type="InterPro" id="IPR013783">
    <property type="entry name" value="Ig-like_fold"/>
</dbReference>
<protein>
    <recommendedName>
        <fullName evidence="3">Ig-like domain-containing protein</fullName>
    </recommendedName>
</protein>
<gene>
    <name evidence="4" type="ORF">MELIAE_LOCUS5583</name>
</gene>
<dbReference type="PANTHER" id="PTHR45080">
    <property type="entry name" value="CONTACTIN 5"/>
    <property type="match status" value="1"/>
</dbReference>
<dbReference type="PROSITE" id="PS50835">
    <property type="entry name" value="IG_LIKE"/>
    <property type="match status" value="1"/>
</dbReference>
<dbReference type="GO" id="GO:0050808">
    <property type="term" value="P:synapse organization"/>
    <property type="evidence" value="ECO:0007669"/>
    <property type="project" value="TreeGrafter"/>
</dbReference>
<reference evidence="4" key="1">
    <citation type="submission" date="2021-12" db="EMBL/GenBank/DDBJ databases">
        <authorList>
            <person name="King R."/>
        </authorList>
    </citation>
    <scope>NUCLEOTIDE SEQUENCE</scope>
</reference>
<evidence type="ECO:0000256" key="1">
    <source>
        <dbReference type="ARBA" id="ARBA00023319"/>
    </source>
</evidence>
<dbReference type="EMBL" id="OV121134">
    <property type="protein sequence ID" value="CAH0553650.1"/>
    <property type="molecule type" value="Genomic_DNA"/>
</dbReference>
<keyword evidence="1" id="KW-0393">Immunoglobulin domain</keyword>
<evidence type="ECO:0000313" key="4">
    <source>
        <dbReference type="EMBL" id="CAH0553650.1"/>
    </source>
</evidence>
<evidence type="ECO:0000313" key="5">
    <source>
        <dbReference type="Proteomes" id="UP001154078"/>
    </source>
</evidence>
<keyword evidence="2" id="KW-0472">Membrane</keyword>
<dbReference type="GO" id="GO:0008046">
    <property type="term" value="F:axon guidance receptor activity"/>
    <property type="evidence" value="ECO:0007669"/>
    <property type="project" value="TreeGrafter"/>
</dbReference>
<keyword evidence="2" id="KW-0812">Transmembrane</keyword>
<proteinExistence type="predicted"/>
<dbReference type="InterPro" id="IPR003598">
    <property type="entry name" value="Ig_sub2"/>
</dbReference>
<dbReference type="InterPro" id="IPR036179">
    <property type="entry name" value="Ig-like_dom_sf"/>
</dbReference>
<dbReference type="AlphaFoldDB" id="A0A9P0FHI5"/>
<dbReference type="PANTHER" id="PTHR45080:SF38">
    <property type="entry name" value="FI23916P1-RELATED"/>
    <property type="match status" value="1"/>
</dbReference>
<keyword evidence="5" id="KW-1185">Reference proteome</keyword>
<evidence type="ECO:0000256" key="2">
    <source>
        <dbReference type="SAM" id="Phobius"/>
    </source>
</evidence>
<dbReference type="InterPro" id="IPR050958">
    <property type="entry name" value="Cell_Adh-Cytoskel_Orgn"/>
</dbReference>
<dbReference type="SMART" id="SM00409">
    <property type="entry name" value="IG"/>
    <property type="match status" value="1"/>
</dbReference>
<organism evidence="4 5">
    <name type="scientific">Brassicogethes aeneus</name>
    <name type="common">Rape pollen beetle</name>
    <name type="synonym">Meligethes aeneus</name>
    <dbReference type="NCBI Taxonomy" id="1431903"/>
    <lineage>
        <taxon>Eukaryota</taxon>
        <taxon>Metazoa</taxon>
        <taxon>Ecdysozoa</taxon>
        <taxon>Arthropoda</taxon>
        <taxon>Hexapoda</taxon>
        <taxon>Insecta</taxon>
        <taxon>Pterygota</taxon>
        <taxon>Neoptera</taxon>
        <taxon>Endopterygota</taxon>
        <taxon>Coleoptera</taxon>
        <taxon>Polyphaga</taxon>
        <taxon>Cucujiformia</taxon>
        <taxon>Nitidulidae</taxon>
        <taxon>Meligethinae</taxon>
        <taxon>Brassicogethes</taxon>
    </lineage>
</organism>
<keyword evidence="2" id="KW-1133">Transmembrane helix</keyword>
<sequence>AAPSIQIFPQNGKIVAKKGGIVSFECKANGNPGPIIQWSKKDGILPSGLQVQSGYVLNFNEVRRQDAGIYQCTASNGIGQPVTGEIKLHVLYPPEVSVLRSWVNSGEGLEAKLDCIVHADPPAEMNVSYHLPGQWHDLSVKPSQTYNAASCERTQSFLIKNLEADSVYEVLVQTKNQHGFGELSDMHQWFTSRRGGPFVHSSAYRNTVVCRVAFILIFLFAFFLILTS</sequence>
<dbReference type="OrthoDB" id="6159398at2759"/>
<dbReference type="CDD" id="cd00063">
    <property type="entry name" value="FN3"/>
    <property type="match status" value="1"/>
</dbReference>
<dbReference type="FunFam" id="2.60.40.10:FF:001233">
    <property type="entry name" value="Uncharacterized protein, isoform B"/>
    <property type="match status" value="1"/>
</dbReference>
<dbReference type="InterPro" id="IPR003599">
    <property type="entry name" value="Ig_sub"/>
</dbReference>
<name>A0A9P0FHI5_BRAAE</name>
<dbReference type="Gene3D" id="2.60.40.10">
    <property type="entry name" value="Immunoglobulins"/>
    <property type="match status" value="1"/>
</dbReference>
<dbReference type="InterPro" id="IPR003961">
    <property type="entry name" value="FN3_dom"/>
</dbReference>
<accession>A0A9P0FHI5</accession>
<dbReference type="Pfam" id="PF13927">
    <property type="entry name" value="Ig_3"/>
    <property type="match status" value="1"/>
</dbReference>
<dbReference type="GO" id="GO:0007156">
    <property type="term" value="P:homophilic cell adhesion via plasma membrane adhesion molecules"/>
    <property type="evidence" value="ECO:0007669"/>
    <property type="project" value="TreeGrafter"/>
</dbReference>
<feature type="non-terminal residue" evidence="4">
    <location>
        <position position="1"/>
    </location>
</feature>
<dbReference type="GO" id="GO:0043025">
    <property type="term" value="C:neuronal cell body"/>
    <property type="evidence" value="ECO:0007669"/>
    <property type="project" value="TreeGrafter"/>
</dbReference>
<dbReference type="InterPro" id="IPR007110">
    <property type="entry name" value="Ig-like_dom"/>
</dbReference>
<dbReference type="GO" id="GO:0030424">
    <property type="term" value="C:axon"/>
    <property type="evidence" value="ECO:0007669"/>
    <property type="project" value="TreeGrafter"/>
</dbReference>
<dbReference type="Proteomes" id="UP001154078">
    <property type="component" value="Chromosome 3"/>
</dbReference>
<evidence type="ECO:0000259" key="3">
    <source>
        <dbReference type="PROSITE" id="PS50835"/>
    </source>
</evidence>